<evidence type="ECO:0000256" key="1">
    <source>
        <dbReference type="SAM" id="MobiDB-lite"/>
    </source>
</evidence>
<protein>
    <recommendedName>
        <fullName evidence="3">Glycosyltransferase</fullName>
    </recommendedName>
</protein>
<evidence type="ECO:0008006" key="3">
    <source>
        <dbReference type="Google" id="ProtNLM"/>
    </source>
</evidence>
<reference evidence="2" key="1">
    <citation type="submission" date="2020-03" db="EMBL/GenBank/DDBJ databases">
        <title>The deep terrestrial virosphere.</title>
        <authorList>
            <person name="Holmfeldt K."/>
            <person name="Nilsson E."/>
            <person name="Simone D."/>
            <person name="Lopez-Fernandez M."/>
            <person name="Wu X."/>
            <person name="de Brujin I."/>
            <person name="Lundin D."/>
            <person name="Andersson A."/>
            <person name="Bertilsson S."/>
            <person name="Dopson M."/>
        </authorList>
    </citation>
    <scope>NUCLEOTIDE SEQUENCE</scope>
    <source>
        <strain evidence="2">MM415A03685</strain>
    </source>
</reference>
<dbReference type="AlphaFoldDB" id="A0A6M3JK78"/>
<proteinExistence type="predicted"/>
<evidence type="ECO:0000313" key="2">
    <source>
        <dbReference type="EMBL" id="QJA70504.1"/>
    </source>
</evidence>
<dbReference type="EMBL" id="MT141798">
    <property type="protein sequence ID" value="QJA70504.1"/>
    <property type="molecule type" value="Genomic_DNA"/>
</dbReference>
<gene>
    <name evidence="2" type="ORF">MM415A03685_0006</name>
</gene>
<sequence>MPGVLDAAGASLEYAAQRGYRGESYTIKDLTFWNYFGIGAMRNMGILVGIQDFGADFCVVLDNDCLLHEDTLWRLAERNKDVISPFYLCDKFVPEGDLPPLVSRPCPQQGQALVKMDFVVGSCLMFSRLAVKAIGGQPFSPSHITNIEEYDCRVWRFAGCDTWMDTNVYVDLLRGPTSRRFIETTPPHKTKEQQSPMPGEPGWEEW</sequence>
<name>A0A6M3JK78_9ZZZZ</name>
<organism evidence="2">
    <name type="scientific">viral metagenome</name>
    <dbReference type="NCBI Taxonomy" id="1070528"/>
    <lineage>
        <taxon>unclassified sequences</taxon>
        <taxon>metagenomes</taxon>
        <taxon>organismal metagenomes</taxon>
    </lineage>
</organism>
<dbReference type="InterPro" id="IPR029044">
    <property type="entry name" value="Nucleotide-diphossugar_trans"/>
</dbReference>
<accession>A0A6M3JK78</accession>
<dbReference type="SUPFAM" id="SSF53448">
    <property type="entry name" value="Nucleotide-diphospho-sugar transferases"/>
    <property type="match status" value="1"/>
</dbReference>
<dbReference type="Gene3D" id="3.90.550.10">
    <property type="entry name" value="Spore Coat Polysaccharide Biosynthesis Protein SpsA, Chain A"/>
    <property type="match status" value="1"/>
</dbReference>
<feature type="region of interest" description="Disordered" evidence="1">
    <location>
        <begin position="182"/>
        <end position="206"/>
    </location>
</feature>